<dbReference type="AlphaFoldDB" id="A0AAD0AFG4"/>
<evidence type="ECO:0000313" key="2">
    <source>
        <dbReference type="EMBL" id="ATQ83771.1"/>
    </source>
</evidence>
<evidence type="ECO:0000259" key="1">
    <source>
        <dbReference type="PROSITE" id="PS50263"/>
    </source>
</evidence>
<protein>
    <submittedName>
        <fullName evidence="2">Nitrilase</fullName>
    </submittedName>
</protein>
<dbReference type="Pfam" id="PF00795">
    <property type="entry name" value="CN_hydrolase"/>
    <property type="match status" value="1"/>
</dbReference>
<organism evidence="2">
    <name type="scientific">Faucicola osloensis</name>
    <name type="common">Moraxella osloensis</name>
    <dbReference type="NCBI Taxonomy" id="34062"/>
    <lineage>
        <taxon>Bacteria</taxon>
        <taxon>Pseudomonadati</taxon>
        <taxon>Pseudomonadota</taxon>
        <taxon>Gammaproteobacteria</taxon>
        <taxon>Moraxellales</taxon>
        <taxon>Moraxellaceae</taxon>
        <taxon>Faucicola</taxon>
    </lineage>
</organism>
<dbReference type="Gene3D" id="3.60.110.10">
    <property type="entry name" value="Carbon-nitrogen hydrolase"/>
    <property type="match status" value="1"/>
</dbReference>
<dbReference type="PANTHER" id="PTHR23088:SF27">
    <property type="entry name" value="DEAMINATED GLUTATHIONE AMIDASE"/>
    <property type="match status" value="1"/>
</dbReference>
<dbReference type="InterPro" id="IPR003010">
    <property type="entry name" value="C-N_Hydrolase"/>
</dbReference>
<feature type="domain" description="CN hydrolase" evidence="1">
    <location>
        <begin position="5"/>
        <end position="264"/>
    </location>
</feature>
<reference evidence="2" key="1">
    <citation type="submission" date="2017-11" db="EMBL/GenBank/DDBJ databases">
        <title>Complete Genome Sequence from Moraxella oslensis YHS isolated from human skin.</title>
        <authorList>
            <person name="Lee K."/>
            <person name="Lim J.Y."/>
            <person name="Hwang I."/>
        </authorList>
    </citation>
    <scope>NUCLEOTIDE SEQUENCE</scope>
    <source>
        <strain evidence="2">YHS</strain>
    </source>
</reference>
<sequence length="353" mass="38365">MTKLTKFAIVELNSQTDILANLQSIEVGIKIASERGTRMVILPENAFCFGKQGFASQYFDALKDWSAQAARHYGVYLLAGTLPCPYRPDGTPVADGKLRQSSLLFDPAGDCLARYDKIHLFKATVNDSTGNYDEGRTFEAGNELIVTDTEFGKVGMMVCFDIRFPTLAVKLRELGADILTAPSAFTYQTGKAHWHALLTARALDSQCMVIGAGQTGDHVVNPSAPGKVRSTWGHSEFISSDGERVLTQKINAAIDAAIDAANDAANDAVTRDFDITNNLAHLPLSAKAASWLPKSDSYQQLDKNADQNTNKTTPSQQAPSVIFADFDADAQQITRQNIALLECQKLTIIANNI</sequence>
<name>A0AAD0AFG4_FAUOS</name>
<accession>A0AAD0AFG4</accession>
<dbReference type="SUPFAM" id="SSF56317">
    <property type="entry name" value="Carbon-nitrogen hydrolase"/>
    <property type="match status" value="1"/>
</dbReference>
<gene>
    <name evidence="2" type="ORF">YHS_08030</name>
</gene>
<dbReference type="InterPro" id="IPR036526">
    <property type="entry name" value="C-N_Hydrolase_sf"/>
</dbReference>
<dbReference type="PANTHER" id="PTHR23088">
    <property type="entry name" value="NITRILASE-RELATED"/>
    <property type="match status" value="1"/>
</dbReference>
<dbReference type="PROSITE" id="PS50263">
    <property type="entry name" value="CN_HYDROLASE"/>
    <property type="match status" value="1"/>
</dbReference>
<proteinExistence type="predicted"/>
<dbReference type="EMBL" id="CP024176">
    <property type="protein sequence ID" value="ATQ83771.1"/>
    <property type="molecule type" value="Genomic_DNA"/>
</dbReference>